<evidence type="ECO:0000256" key="4">
    <source>
        <dbReference type="ARBA" id="ARBA00022840"/>
    </source>
</evidence>
<dbReference type="Pfam" id="PF13414">
    <property type="entry name" value="TPR_11"/>
    <property type="match status" value="1"/>
</dbReference>
<dbReference type="PROSITE" id="PS50005">
    <property type="entry name" value="TPR"/>
    <property type="match status" value="2"/>
</dbReference>
<dbReference type="EMBL" id="BA000045">
    <property type="protein sequence ID" value="BAC88526.1"/>
    <property type="molecule type" value="Genomic_DNA"/>
</dbReference>
<dbReference type="PANTHER" id="PTHR43289:SF34">
    <property type="entry name" value="SERINE_THREONINE-PROTEIN KINASE YBDM-RELATED"/>
    <property type="match status" value="1"/>
</dbReference>
<dbReference type="PROSITE" id="PS50011">
    <property type="entry name" value="PROTEIN_KINASE_DOM"/>
    <property type="match status" value="1"/>
</dbReference>
<dbReference type="InterPro" id="IPR008271">
    <property type="entry name" value="Ser/Thr_kinase_AS"/>
</dbReference>
<dbReference type="eggNOG" id="COG0515">
    <property type="taxonomic scope" value="Bacteria"/>
</dbReference>
<dbReference type="Gene3D" id="3.30.200.20">
    <property type="entry name" value="Phosphorylase Kinase, domain 1"/>
    <property type="match status" value="1"/>
</dbReference>
<evidence type="ECO:0000256" key="5">
    <source>
        <dbReference type="PROSITE-ProRule" id="PRU00339"/>
    </source>
</evidence>
<dbReference type="EnsemblBacteria" id="BAC88526">
    <property type="protein sequence ID" value="BAC88526"/>
    <property type="gene ID" value="BAC88526"/>
</dbReference>
<evidence type="ECO:0000259" key="7">
    <source>
        <dbReference type="PROSITE" id="PS50011"/>
    </source>
</evidence>
<keyword evidence="5" id="KW-0802">TPR repeat</keyword>
<dbReference type="RefSeq" id="WP_011140588.1">
    <property type="nucleotide sequence ID" value="NC_005125.1"/>
</dbReference>
<reference evidence="8 9" key="2">
    <citation type="journal article" date="2003" name="DNA Res.">
        <title>Complete genome structure of Gloeobacter violaceus PCC 7421, a cyanobacterium that lacks thylakoids (supplement).</title>
        <authorList>
            <person name="Nakamura Y."/>
            <person name="Kaneko T."/>
            <person name="Sato S."/>
            <person name="Mimuro M."/>
            <person name="Miyashita H."/>
            <person name="Tsuchiya T."/>
            <person name="Sasamoto S."/>
            <person name="Watanabe A."/>
            <person name="Kawashima K."/>
            <person name="Kishida Y."/>
            <person name="Kiyokawa C."/>
            <person name="Kohara M."/>
            <person name="Matsumoto M."/>
            <person name="Matsuno A."/>
            <person name="Nakazaki N."/>
            <person name="Shimpo S."/>
            <person name="Takeuchi C."/>
            <person name="Yamada M."/>
            <person name="Tabata S."/>
        </authorList>
    </citation>
    <scope>NUCLEOTIDE SEQUENCE [LARGE SCALE GENOMIC DNA]</scope>
    <source>
        <strain evidence="9">ATCC 29082 / PCC 7421</strain>
    </source>
</reference>
<dbReference type="Proteomes" id="UP000000557">
    <property type="component" value="Chromosome"/>
</dbReference>
<dbReference type="PhylomeDB" id="Q7NN29"/>
<protein>
    <submittedName>
        <fullName evidence="8">Serine/threonine kinase</fullName>
        <ecNumber evidence="8">2.7.11.1</ecNumber>
    </submittedName>
</protein>
<dbReference type="InterPro" id="IPR000719">
    <property type="entry name" value="Prot_kinase_dom"/>
</dbReference>
<dbReference type="Gene3D" id="3.40.50.10070">
    <property type="entry name" value="TolB, N-terminal domain"/>
    <property type="match status" value="1"/>
</dbReference>
<dbReference type="PANTHER" id="PTHR43289">
    <property type="entry name" value="MITOGEN-ACTIVATED PROTEIN KINASE KINASE KINASE 20-RELATED"/>
    <property type="match status" value="1"/>
</dbReference>
<dbReference type="SMART" id="SM00220">
    <property type="entry name" value="S_TKc"/>
    <property type="match status" value="1"/>
</dbReference>
<dbReference type="Pfam" id="PF13432">
    <property type="entry name" value="TPR_16"/>
    <property type="match status" value="2"/>
</dbReference>
<feature type="transmembrane region" description="Helical" evidence="6">
    <location>
        <begin position="389"/>
        <end position="407"/>
    </location>
</feature>
<dbReference type="Pfam" id="PF00069">
    <property type="entry name" value="Pkinase"/>
    <property type="match status" value="1"/>
</dbReference>
<keyword evidence="4" id="KW-0067">ATP-binding</keyword>
<dbReference type="GO" id="GO:0005524">
    <property type="term" value="F:ATP binding"/>
    <property type="evidence" value="ECO:0007669"/>
    <property type="project" value="UniProtKB-KW"/>
</dbReference>
<keyword evidence="2" id="KW-0547">Nucleotide-binding</keyword>
<organism evidence="8 9">
    <name type="scientific">Gloeobacter violaceus (strain ATCC 29082 / PCC 7421)</name>
    <dbReference type="NCBI Taxonomy" id="251221"/>
    <lineage>
        <taxon>Bacteria</taxon>
        <taxon>Bacillati</taxon>
        <taxon>Cyanobacteriota</taxon>
        <taxon>Cyanophyceae</taxon>
        <taxon>Gloeobacterales</taxon>
        <taxon>Gloeobacteraceae</taxon>
        <taxon>Gloeobacter</taxon>
    </lineage>
</organism>
<dbReference type="CDD" id="cd14014">
    <property type="entry name" value="STKc_PknB_like"/>
    <property type="match status" value="1"/>
</dbReference>
<dbReference type="EC" id="2.7.11.1" evidence="8"/>
<keyword evidence="9" id="KW-1185">Reference proteome</keyword>
<dbReference type="InterPro" id="IPR019734">
    <property type="entry name" value="TPR_rpt"/>
</dbReference>
<accession>Q7NN29</accession>
<keyword evidence="6" id="KW-0812">Transmembrane</keyword>
<dbReference type="Gene3D" id="1.25.40.10">
    <property type="entry name" value="Tetratricopeptide repeat domain"/>
    <property type="match status" value="3"/>
</dbReference>
<dbReference type="eggNOG" id="COG5616">
    <property type="taxonomic scope" value="Bacteria"/>
</dbReference>
<proteinExistence type="predicted"/>
<dbReference type="NCBIfam" id="NF047558">
    <property type="entry name" value="TPR_END_plus"/>
    <property type="match status" value="1"/>
</dbReference>
<feature type="repeat" description="TPR" evidence="5">
    <location>
        <begin position="773"/>
        <end position="806"/>
    </location>
</feature>
<evidence type="ECO:0000256" key="6">
    <source>
        <dbReference type="SAM" id="Phobius"/>
    </source>
</evidence>
<keyword evidence="6" id="KW-0472">Membrane</keyword>
<keyword evidence="6" id="KW-1133">Transmembrane helix</keyword>
<evidence type="ECO:0000313" key="8">
    <source>
        <dbReference type="EMBL" id="BAC88526.1"/>
    </source>
</evidence>
<evidence type="ECO:0000256" key="2">
    <source>
        <dbReference type="ARBA" id="ARBA00022741"/>
    </source>
</evidence>
<dbReference type="eggNOG" id="COG0457">
    <property type="taxonomic scope" value="Bacteria"/>
</dbReference>
<dbReference type="InParanoid" id="Q7NN29"/>
<dbReference type="SUPFAM" id="SSF56112">
    <property type="entry name" value="Protein kinase-like (PK-like)"/>
    <property type="match status" value="1"/>
</dbReference>
<dbReference type="InterPro" id="IPR011009">
    <property type="entry name" value="Kinase-like_dom_sf"/>
</dbReference>
<evidence type="ECO:0000256" key="1">
    <source>
        <dbReference type="ARBA" id="ARBA00022679"/>
    </source>
</evidence>
<feature type="transmembrane region" description="Helical" evidence="6">
    <location>
        <begin position="419"/>
        <end position="439"/>
    </location>
</feature>
<dbReference type="STRING" id="251221.gene:10758058"/>
<gene>
    <name evidence="8" type="ordered locus">gll0585</name>
</gene>
<keyword evidence="1 8" id="KW-0808">Transferase</keyword>
<dbReference type="KEGG" id="gvi:gll0585"/>
<evidence type="ECO:0000313" key="9">
    <source>
        <dbReference type="Proteomes" id="UP000000557"/>
    </source>
</evidence>
<feature type="repeat" description="TPR" evidence="5">
    <location>
        <begin position="705"/>
        <end position="738"/>
    </location>
</feature>
<dbReference type="SUPFAM" id="SSF48452">
    <property type="entry name" value="TPR-like"/>
    <property type="match status" value="1"/>
</dbReference>
<dbReference type="AlphaFoldDB" id="Q7NN29"/>
<dbReference type="OrthoDB" id="9788659at2"/>
<keyword evidence="3 8" id="KW-0418">Kinase</keyword>
<sequence length="995" mass="108945">MTPEQWQQLSEILGDALDYQGAERLAFLDGCKLEAEQRRFIDQLLTIHEQQPDFLSAPMLSLLAGLADEAVPVGAPLRAGQRLGAYRVVRELGRGGMGVVFLAERADGQFQKQVCIKVLQTGWAAALQVGRFLSERQILANLEHPYIARLIDGGSTEAGVPYLVMEFVDGMPIDRYCEAQQLGLRPRLELFSKVCQAVQYAHTCRVIHRDLKPSNILVNCEGEPRLLDFGIAKLLDPQGRSSEPTRTDLRVLTPRYASPEQIAGAELTPASDVYALGVVLYELITGQRPAGAQAAASYELAWTLSDQTALLPSRAVGEQPTRAFAPAAAEGGAQGLSRQLEGALDRIVLRSLSKPLDRRYATVGELLTEVRRYLDGAERTGMRPWPAGALARAVAVVALNGAAFWVANELTARSLLAGPGWFAAAGLALLAGMMIYGLAEAPRASGRRRRLAVGTVLLELGLLAGLFWAANPFVRLLSNPPNHAIAVLPFVNLGGDKQSAYFSAGMAVDITNQLGKIADLKVIASSAAAQYAESPKSLGEIARELGVSSVLTGSVRREGNKVRIVSQLVDPATGEQLWSGDYDRQLSDVFKIQEDVAQQIAGRLQAKLSPAEKERVTQTPTGNITAYDYYLKGREYFERGRNAENDLAIELFKRALALEPNYALAHAALGNAYFRKAVDYSQGDVWLEASLGASRKALAIDPQLGEAHRALGNGLRGKGFFRKAQDAYRRAIALAPNNAAALGSYGSVNFIRCELEEGVNWTLRAVALDPLSTPLQTNLGDFFTILGDDARARQALEAAVTLRPDDAYALWKWSQFYLLNGNFEAARQTARRLIEAEPRQLSGLYAAGDVERFAGNRSQARAYYRRILQGSGDLLAGTGYLLPTTVLGELAWRDSRRTEAKALLERSLKLDKAAIARGNEDSFYRFDLAAVYAVQGKRDEALRWLRAAVDEGYCHYRFLRREPVFASLHSDSEFLQLLKALEQRVEAMRVRVANL</sequence>
<evidence type="ECO:0000256" key="3">
    <source>
        <dbReference type="ARBA" id="ARBA00022777"/>
    </source>
</evidence>
<feature type="domain" description="Protein kinase" evidence="7">
    <location>
        <begin position="86"/>
        <end position="374"/>
    </location>
</feature>
<reference evidence="8 9" key="1">
    <citation type="journal article" date="2003" name="DNA Res.">
        <title>Complete genome structure of Gloeobacter violaceus PCC 7421, a cyanobacterium that lacks thylakoids.</title>
        <authorList>
            <person name="Nakamura Y."/>
            <person name="Kaneko T."/>
            <person name="Sato S."/>
            <person name="Mimuro M."/>
            <person name="Miyashita H."/>
            <person name="Tsuchiya T."/>
            <person name="Sasamoto S."/>
            <person name="Watanabe A."/>
            <person name="Kawashima K."/>
            <person name="Kishida Y."/>
            <person name="Kiyokawa C."/>
            <person name="Kohara M."/>
            <person name="Matsumoto M."/>
            <person name="Matsuno A."/>
            <person name="Nakazaki N."/>
            <person name="Shimpo S."/>
            <person name="Takeuchi C."/>
            <person name="Yamada M."/>
            <person name="Tabata S."/>
        </authorList>
    </citation>
    <scope>NUCLEOTIDE SEQUENCE [LARGE SCALE GENOMIC DNA]</scope>
    <source>
        <strain evidence="9">ATCC 29082 / PCC 7421</strain>
    </source>
</reference>
<feature type="transmembrane region" description="Helical" evidence="6">
    <location>
        <begin position="451"/>
        <end position="470"/>
    </location>
</feature>
<dbReference type="PROSITE" id="PS00108">
    <property type="entry name" value="PROTEIN_KINASE_ST"/>
    <property type="match status" value="1"/>
</dbReference>
<dbReference type="InterPro" id="IPR011990">
    <property type="entry name" value="TPR-like_helical_dom_sf"/>
</dbReference>
<dbReference type="GO" id="GO:0004674">
    <property type="term" value="F:protein serine/threonine kinase activity"/>
    <property type="evidence" value="ECO:0000318"/>
    <property type="project" value="GO_Central"/>
</dbReference>
<dbReference type="Gene3D" id="1.10.510.10">
    <property type="entry name" value="Transferase(Phosphotransferase) domain 1"/>
    <property type="match status" value="1"/>
</dbReference>
<dbReference type="SMART" id="SM00028">
    <property type="entry name" value="TPR"/>
    <property type="match status" value="5"/>
</dbReference>
<dbReference type="HOGENOM" id="CLU_013589_0_1_3"/>
<name>Q7NN29_GLOVI</name>